<evidence type="ECO:0000313" key="2">
    <source>
        <dbReference type="Proteomes" id="UP001198461"/>
    </source>
</evidence>
<dbReference type="Pfam" id="PF13753">
    <property type="entry name" value="SWM_repeat"/>
    <property type="match status" value="1"/>
</dbReference>
<dbReference type="SUPFAM" id="SSF49785">
    <property type="entry name" value="Galactose-binding domain-like"/>
    <property type="match status" value="1"/>
</dbReference>
<dbReference type="RefSeq" id="WP_225450631.1">
    <property type="nucleotide sequence ID" value="NZ_JAIWXO010000012.1"/>
</dbReference>
<dbReference type="AlphaFoldDB" id="A0AAW4SVE8"/>
<dbReference type="EMBL" id="JAIWYE010000012">
    <property type="protein sequence ID" value="MCA4703093.1"/>
    <property type="molecule type" value="Genomic_DNA"/>
</dbReference>
<sequence>MIKLNKYLPVLVILLGLIGCEKDYMQPSEFSDVSWYFSSKSKNPMKLSVGKYLSFMDLSQGELSHSWKISEGGNYFLKGHVSSEDTVFDKYIVSGAGLESTDKTVRVLFTKPGLHTVRLYNTFKDEVTYRGADTLVAKKAGDIWVVDTTFTVDVYDKLYQEYEVYRDESLTDLVPTGVDEKGDTLTINIEAGGKLYFVDRTVIDRPTGRTWKCDAALPATSSEATAALAFNKLGMTKVNFTSNRDGENIPFGYAQMIIPLKINVIKSSIPYKIQEAKVLADKTVQLVLNGEVNAYSLAGKEKNFTVHVENGDYKADIAVESLGIDETNKTVLKLKLSSPIYNTDVLALNYTNAEGNILSMDERDLGSTNNLPIEMYINDLCADAAFGFEEANISSWSAEWDNEALFSVENNIVCSGNQSLKVDTRSGLFKMHCNKVFSLKKNVTYRYTYKVLISEAETTVCNAMNTRIMVPANWGQPVKQFWQNQIKNFTKGEWSEVVHEIKYDTDLNGYSFHIQVIPGEFRGVAYFDDFSICEYEVRPLN</sequence>
<comment type="caution">
    <text evidence="1">The sequence shown here is derived from an EMBL/GenBank/DDBJ whole genome shotgun (WGS) entry which is preliminary data.</text>
</comment>
<dbReference type="Gene3D" id="2.60.120.260">
    <property type="entry name" value="Galactose-binding domain-like"/>
    <property type="match status" value="1"/>
</dbReference>
<accession>A0AAW4SVE8</accession>
<evidence type="ECO:0000313" key="1">
    <source>
        <dbReference type="EMBL" id="MCA4703093.1"/>
    </source>
</evidence>
<dbReference type="InterPro" id="IPR008979">
    <property type="entry name" value="Galactose-bd-like_sf"/>
</dbReference>
<reference evidence="1" key="1">
    <citation type="submission" date="2023-08" db="EMBL/GenBank/DDBJ databases">
        <title>Mucin Metabolism Genes Underlie the Key Renovations of Bacteroides xylanisolvens Genomes in Captive Great Apes.</title>
        <authorList>
            <person name="Nishida A.H."/>
        </authorList>
    </citation>
    <scope>NUCLEOTIDE SEQUENCE</scope>
    <source>
        <strain evidence="1">P13.H9</strain>
    </source>
</reference>
<organism evidence="1 2">
    <name type="scientific">Bacteroides xylanisolvens</name>
    <dbReference type="NCBI Taxonomy" id="371601"/>
    <lineage>
        <taxon>Bacteria</taxon>
        <taxon>Pseudomonadati</taxon>
        <taxon>Bacteroidota</taxon>
        <taxon>Bacteroidia</taxon>
        <taxon>Bacteroidales</taxon>
        <taxon>Bacteroidaceae</taxon>
        <taxon>Bacteroides</taxon>
    </lineage>
</organism>
<dbReference type="PROSITE" id="PS51257">
    <property type="entry name" value="PROKAR_LIPOPROTEIN"/>
    <property type="match status" value="1"/>
</dbReference>
<name>A0AAW4SVE8_9BACE</name>
<proteinExistence type="predicted"/>
<protein>
    <submittedName>
        <fullName evidence="1">Uncharacterized protein</fullName>
    </submittedName>
</protein>
<gene>
    <name evidence="1" type="ORF">LD004_05630</name>
</gene>
<dbReference type="InterPro" id="IPR028059">
    <property type="entry name" value="SWM_rpt"/>
</dbReference>
<dbReference type="Proteomes" id="UP001198461">
    <property type="component" value="Unassembled WGS sequence"/>
</dbReference>